<organism evidence="4 5">
    <name type="scientific">Dispira parvispora</name>
    <dbReference type="NCBI Taxonomy" id="1520584"/>
    <lineage>
        <taxon>Eukaryota</taxon>
        <taxon>Fungi</taxon>
        <taxon>Fungi incertae sedis</taxon>
        <taxon>Zoopagomycota</taxon>
        <taxon>Kickxellomycotina</taxon>
        <taxon>Dimargaritomycetes</taxon>
        <taxon>Dimargaritales</taxon>
        <taxon>Dimargaritaceae</taxon>
        <taxon>Dispira</taxon>
    </lineage>
</organism>
<dbReference type="PROSITE" id="PS00383">
    <property type="entry name" value="TYR_PHOSPHATASE_1"/>
    <property type="match status" value="1"/>
</dbReference>
<evidence type="ECO:0008006" key="6">
    <source>
        <dbReference type="Google" id="ProtNLM"/>
    </source>
</evidence>
<dbReference type="SMART" id="SM00404">
    <property type="entry name" value="PTPc_motif"/>
    <property type="match status" value="1"/>
</dbReference>
<dbReference type="GO" id="GO:0016314">
    <property type="term" value="F:phosphatidylinositol-3,4,5-trisphosphate 3-phosphatase activity"/>
    <property type="evidence" value="ECO:0007669"/>
    <property type="project" value="TreeGrafter"/>
</dbReference>
<evidence type="ECO:0000313" key="5">
    <source>
        <dbReference type="Proteomes" id="UP001150925"/>
    </source>
</evidence>
<proteinExistence type="predicted"/>
<dbReference type="InterPro" id="IPR029021">
    <property type="entry name" value="Prot-tyrosine_phosphatase-like"/>
</dbReference>
<dbReference type="Pfam" id="PF22785">
    <property type="entry name" value="Tc-R-P"/>
    <property type="match status" value="1"/>
</dbReference>
<gene>
    <name evidence="4" type="ORF">IWQ62_005035</name>
</gene>
<feature type="domain" description="Tyrosine specific protein phosphatases" evidence="2">
    <location>
        <begin position="17"/>
        <end position="88"/>
    </location>
</feature>
<dbReference type="PANTHER" id="PTHR12305">
    <property type="entry name" value="PHOSPHATASE WITH HOMOLOGY TO TENSIN"/>
    <property type="match status" value="1"/>
</dbReference>
<dbReference type="PROSITE" id="PS51181">
    <property type="entry name" value="PPASE_TENSIN"/>
    <property type="match status" value="1"/>
</dbReference>
<evidence type="ECO:0000256" key="1">
    <source>
        <dbReference type="ARBA" id="ARBA00022801"/>
    </source>
</evidence>
<dbReference type="InterPro" id="IPR051281">
    <property type="entry name" value="Dual-spec_lipid-protein_phosph"/>
</dbReference>
<accession>A0A9W8AL82</accession>
<protein>
    <recommendedName>
        <fullName evidence="6">Phosphatidylinositol-3,4,5-trisphosphate 3-phosphatase</fullName>
    </recommendedName>
</protein>
<dbReference type="Gene3D" id="3.90.190.10">
    <property type="entry name" value="Protein tyrosine phosphatase superfamily"/>
    <property type="match status" value="1"/>
</dbReference>
<dbReference type="EMBL" id="JANBPY010001902">
    <property type="protein sequence ID" value="KAJ1957693.1"/>
    <property type="molecule type" value="Genomic_DNA"/>
</dbReference>
<sequence length="257" mass="28878">MCYPFRDHTPPTLDQIHGFCQDVHDWLEKDRYHVAVVHCKAGKGRTGTMICAYLLFSKGVRSVEDAMGVFGSLRTVNGRGVTIPSQKRYLNYYAKYLDFITMDLAKPITLQTLTLHLHGLSSDLPSWAKDLVVTVYERRANHEYPIASRGPFPLPIRCQDEPSTAGNNLLTLPLDNCKVSGDFYIEVSSRQRFRTVALFHFWLNSSFLAPPVQESESVDTFSRALVTLTAAELDSLAIQLSPRGPVRDITVAIWGNT</sequence>
<dbReference type="InterPro" id="IPR000387">
    <property type="entry name" value="Tyr_Pase_dom"/>
</dbReference>
<keyword evidence="1" id="KW-0378">Hydrolase</keyword>
<dbReference type="OrthoDB" id="5632at2759"/>
<evidence type="ECO:0000259" key="2">
    <source>
        <dbReference type="PROSITE" id="PS50056"/>
    </source>
</evidence>
<evidence type="ECO:0000259" key="3">
    <source>
        <dbReference type="PROSITE" id="PS51181"/>
    </source>
</evidence>
<feature type="domain" description="Phosphatase tensin-type" evidence="3">
    <location>
        <begin position="1"/>
        <end position="100"/>
    </location>
</feature>
<dbReference type="InterPro" id="IPR029023">
    <property type="entry name" value="Tensin_phosphatase"/>
</dbReference>
<evidence type="ECO:0000313" key="4">
    <source>
        <dbReference type="EMBL" id="KAJ1957693.1"/>
    </source>
</evidence>
<dbReference type="Proteomes" id="UP001150925">
    <property type="component" value="Unassembled WGS sequence"/>
</dbReference>
<reference evidence="4" key="1">
    <citation type="submission" date="2022-07" db="EMBL/GenBank/DDBJ databases">
        <title>Phylogenomic reconstructions and comparative analyses of Kickxellomycotina fungi.</title>
        <authorList>
            <person name="Reynolds N.K."/>
            <person name="Stajich J.E."/>
            <person name="Barry K."/>
            <person name="Grigoriev I.V."/>
            <person name="Crous P."/>
            <person name="Smith M.E."/>
        </authorList>
    </citation>
    <scope>NUCLEOTIDE SEQUENCE</scope>
    <source>
        <strain evidence="4">RSA 1196</strain>
    </source>
</reference>
<keyword evidence="5" id="KW-1185">Reference proteome</keyword>
<dbReference type="GO" id="GO:0005829">
    <property type="term" value="C:cytosol"/>
    <property type="evidence" value="ECO:0007669"/>
    <property type="project" value="TreeGrafter"/>
</dbReference>
<dbReference type="Gene3D" id="2.60.40.1110">
    <property type="match status" value="1"/>
</dbReference>
<dbReference type="InterPro" id="IPR003595">
    <property type="entry name" value="Tyr_Pase_cat"/>
</dbReference>
<dbReference type="PROSITE" id="PS50056">
    <property type="entry name" value="TYR_PHOSPHATASE_2"/>
    <property type="match status" value="1"/>
</dbReference>
<dbReference type="AlphaFoldDB" id="A0A9W8AL82"/>
<name>A0A9W8AL82_9FUNG</name>
<dbReference type="SUPFAM" id="SSF52799">
    <property type="entry name" value="(Phosphotyrosine protein) phosphatases II"/>
    <property type="match status" value="1"/>
</dbReference>
<comment type="caution">
    <text evidence="4">The sequence shown here is derived from an EMBL/GenBank/DDBJ whole genome shotgun (WGS) entry which is preliminary data.</text>
</comment>
<dbReference type="InterPro" id="IPR016130">
    <property type="entry name" value="Tyr_Pase_AS"/>
</dbReference>